<keyword evidence="2" id="KW-1185">Reference proteome</keyword>
<evidence type="ECO:0000313" key="2">
    <source>
        <dbReference type="Proteomes" id="UP000019460"/>
    </source>
</evidence>
<proteinExistence type="predicted"/>
<comment type="caution">
    <text evidence="1">The sequence shown here is derived from an EMBL/GenBank/DDBJ whole genome shotgun (WGS) entry which is preliminary data.</text>
</comment>
<evidence type="ECO:0000313" key="1">
    <source>
        <dbReference type="EMBL" id="EXJ14681.1"/>
    </source>
</evidence>
<dbReference type="InterPro" id="IPR016631">
    <property type="entry name" value="Regulatory_RpfE"/>
</dbReference>
<accession>W9VCG6</accession>
<gene>
    <name evidence="1" type="ORF">D779_2210</name>
</gene>
<protein>
    <submittedName>
        <fullName evidence="1">Regulatory protein, RpfE type</fullName>
    </submittedName>
</protein>
<dbReference type="RefSeq" id="WP_157726392.1">
    <property type="nucleotide sequence ID" value="NZ_AONC01000037.1"/>
</dbReference>
<reference evidence="1 2" key="1">
    <citation type="submission" date="2012-11" db="EMBL/GenBank/DDBJ databases">
        <title>Genome assembly of Thiorhodococcus sp. AK35.</title>
        <authorList>
            <person name="Nupur N."/>
            <person name="Khatri I."/>
            <person name="Subramanian S."/>
            <person name="Pinnaka A."/>
        </authorList>
    </citation>
    <scope>NUCLEOTIDE SEQUENCE [LARGE SCALE GENOMIC DNA]</scope>
    <source>
        <strain evidence="1 2">AK35</strain>
    </source>
</reference>
<dbReference type="eggNOG" id="COG4255">
    <property type="taxonomic scope" value="Bacteria"/>
</dbReference>
<dbReference type="PIRSF" id="PIRSF015283">
    <property type="entry name" value="Regulatory_RpfE"/>
    <property type="match status" value="1"/>
</dbReference>
<dbReference type="PATRIC" id="fig|1249627.3.peg.2528"/>
<dbReference type="AlphaFoldDB" id="W9VCG6"/>
<dbReference type="Proteomes" id="UP000019460">
    <property type="component" value="Unassembled WGS sequence"/>
</dbReference>
<name>W9VCG6_9GAMM</name>
<organism evidence="1 2">
    <name type="scientific">Imhoffiella purpurea</name>
    <dbReference type="NCBI Taxonomy" id="1249627"/>
    <lineage>
        <taxon>Bacteria</taxon>
        <taxon>Pseudomonadati</taxon>
        <taxon>Pseudomonadota</taxon>
        <taxon>Gammaproteobacteria</taxon>
        <taxon>Chromatiales</taxon>
        <taxon>Chromatiaceae</taxon>
        <taxon>Imhoffiella</taxon>
    </lineage>
</organism>
<dbReference type="OrthoDB" id="5295974at2"/>
<dbReference type="EMBL" id="AONC01000037">
    <property type="protein sequence ID" value="EXJ14681.1"/>
    <property type="molecule type" value="Genomic_DNA"/>
</dbReference>
<dbReference type="STRING" id="1249627.D779_2210"/>
<sequence>MTASASIRLLCPGLLGPLPVLPQPMPSVAAIERLLGRADRSGAEPRDPFALLFDAFGLHHADERDLPSAPISLLGEGVEVEPDAYWLHADPIHLRPDRDRLLLFAGEAFAPTPPEADALIEGFNAHFADEGLHLIAPTPARWYLRVEGEPPPPEIPLHRLLGQPLDPLRPRTPESRRWSSLLNEIQMLFHAHPVNQARMDQGRPSISGIWTWGGGRLPGHVETDLDAVVGDHPLLFGLGRLAGLTTMRSEEALPEPVMGQGGTLVFWDSLWNALRAHDLDAWASGLEALEAWMLRMEVEVRRRHLSVLEIQTCDGQQWAVGRRHLRRFWRRVGFGSRLQLGRPDAS</sequence>